<comment type="caution">
    <text evidence="1">The sequence shown here is derived from an EMBL/GenBank/DDBJ whole genome shotgun (WGS) entry which is preliminary data.</text>
</comment>
<dbReference type="Proteomes" id="UP001177670">
    <property type="component" value="Unassembled WGS sequence"/>
</dbReference>
<protein>
    <submittedName>
        <fullName evidence="1">Uncharacterized protein</fullName>
    </submittedName>
</protein>
<sequence length="70" mass="7788">MILEDTRITQSTVFAVRRELASPAVDEGLLLMGSDVDESPGYEVVNRTEGYTARRLALRLKARFTLTSLS</sequence>
<keyword evidence="2" id="KW-1185">Reference proteome</keyword>
<name>A0AA40KM06_9HYME</name>
<accession>A0AA40KM06</accession>
<evidence type="ECO:0000313" key="2">
    <source>
        <dbReference type="Proteomes" id="UP001177670"/>
    </source>
</evidence>
<gene>
    <name evidence="1" type="ORF">K0M31_005781</name>
</gene>
<dbReference type="AlphaFoldDB" id="A0AA40KM06"/>
<organism evidence="1 2">
    <name type="scientific">Melipona bicolor</name>
    <dbReference type="NCBI Taxonomy" id="60889"/>
    <lineage>
        <taxon>Eukaryota</taxon>
        <taxon>Metazoa</taxon>
        <taxon>Ecdysozoa</taxon>
        <taxon>Arthropoda</taxon>
        <taxon>Hexapoda</taxon>
        <taxon>Insecta</taxon>
        <taxon>Pterygota</taxon>
        <taxon>Neoptera</taxon>
        <taxon>Endopterygota</taxon>
        <taxon>Hymenoptera</taxon>
        <taxon>Apocrita</taxon>
        <taxon>Aculeata</taxon>
        <taxon>Apoidea</taxon>
        <taxon>Anthophila</taxon>
        <taxon>Apidae</taxon>
        <taxon>Melipona</taxon>
    </lineage>
</organism>
<evidence type="ECO:0000313" key="1">
    <source>
        <dbReference type="EMBL" id="KAK1125413.1"/>
    </source>
</evidence>
<dbReference type="EMBL" id="JAHYIQ010000016">
    <property type="protein sequence ID" value="KAK1125413.1"/>
    <property type="molecule type" value="Genomic_DNA"/>
</dbReference>
<proteinExistence type="predicted"/>
<reference evidence="1" key="1">
    <citation type="submission" date="2021-10" db="EMBL/GenBank/DDBJ databases">
        <title>Melipona bicolor Genome sequencing and assembly.</title>
        <authorList>
            <person name="Araujo N.S."/>
            <person name="Arias M.C."/>
        </authorList>
    </citation>
    <scope>NUCLEOTIDE SEQUENCE</scope>
    <source>
        <strain evidence="1">USP_2M_L1-L4_2017</strain>
        <tissue evidence="1">Whole body</tissue>
    </source>
</reference>
<feature type="non-terminal residue" evidence="1">
    <location>
        <position position="70"/>
    </location>
</feature>